<dbReference type="EMBL" id="UOGD01000210">
    <property type="protein sequence ID" value="VAX21995.1"/>
    <property type="molecule type" value="Genomic_DNA"/>
</dbReference>
<protein>
    <submittedName>
        <fullName evidence="2">Fimbrial assembly protein (PilN)</fullName>
    </submittedName>
</protein>
<reference evidence="2" key="1">
    <citation type="submission" date="2018-06" db="EMBL/GenBank/DDBJ databases">
        <authorList>
            <person name="Zhirakovskaya E."/>
        </authorList>
    </citation>
    <scope>NUCLEOTIDE SEQUENCE</scope>
</reference>
<evidence type="ECO:0000256" key="1">
    <source>
        <dbReference type="SAM" id="Phobius"/>
    </source>
</evidence>
<keyword evidence="1" id="KW-0812">Transmembrane</keyword>
<feature type="transmembrane region" description="Helical" evidence="1">
    <location>
        <begin position="356"/>
        <end position="379"/>
    </location>
</feature>
<dbReference type="AlphaFoldDB" id="A0A3B1CSG7"/>
<feature type="non-terminal residue" evidence="2">
    <location>
        <position position="403"/>
    </location>
</feature>
<keyword evidence="1" id="KW-1133">Transmembrane helix</keyword>
<accession>A0A3B1CSG7</accession>
<name>A0A3B1CSG7_9ZZZZ</name>
<proteinExistence type="predicted"/>
<organism evidence="2">
    <name type="scientific">hydrothermal vent metagenome</name>
    <dbReference type="NCBI Taxonomy" id="652676"/>
    <lineage>
        <taxon>unclassified sequences</taxon>
        <taxon>metagenomes</taxon>
        <taxon>ecological metagenomes</taxon>
    </lineage>
</organism>
<gene>
    <name evidence="2" type="ORF">MNBD_IGNAVI01-400</name>
</gene>
<sequence>MKPLVCIYCEGSDLKLSVISREKDKLRVHSTFTVEQTELELETSATEQLADFSKEDISDGLTFDSLDSGTGTAQQKVNVNATDVELIAASLAEFNLNQAQFVPVVTDPNVNFHIYENSDEKNKNKLLDKIIKDIQVTKGISVLKDNIDYISIDENTYLCVFIDKEVSCVNLVNSVAGYNGKRYYKINSIKNAEIALANYVSKTTKFFAEDYTLVIYIGREYSKLIFLEGQNLSHIGATLDIGTSNLNTYDVYFSKILLEMENGGIPRLDNIVLCGEDRSENLVLSFYGTFPEANVTELKFDLFDLADLEEEDQNNISTYSVPIAAAYEFYAEKDEELKGINILPRYIIENQKFLQFGWHSFVVLPFLFITTFLFTYLILSNNREMVDLDKEIQRLKDLEIQNQ</sequence>
<evidence type="ECO:0000313" key="2">
    <source>
        <dbReference type="EMBL" id="VAX21995.1"/>
    </source>
</evidence>
<keyword evidence="1" id="KW-0472">Membrane</keyword>